<dbReference type="EMBL" id="AYRZ02000004">
    <property type="protein sequence ID" value="PHT83625.1"/>
    <property type="molecule type" value="Genomic_DNA"/>
</dbReference>
<dbReference type="Proteomes" id="UP000222542">
    <property type="component" value="Unassembled WGS sequence"/>
</dbReference>
<evidence type="ECO:0000313" key="3">
    <source>
        <dbReference type="EMBL" id="PHT83625.1"/>
    </source>
</evidence>
<sequence>MSKREFVFVLREGELVFSVAHIFALFNDTFIHVTNLSGNNDLYYWWYEVKVNRDESSPEDDWNESSPYASTLVVYIVDIEFLQLVRMFSS</sequence>
<comment type="caution">
    <text evidence="3">The sequence shown here is derived from an EMBL/GenBank/DDBJ whole genome shotgun (WGS) entry which is preliminary data.</text>
</comment>
<dbReference type="GO" id="GO:0005840">
    <property type="term" value="C:ribosome"/>
    <property type="evidence" value="ECO:0007669"/>
    <property type="project" value="UniProtKB-KW"/>
</dbReference>
<dbReference type="Gramene" id="PHT83625">
    <property type="protein sequence ID" value="PHT83625"/>
    <property type="gene ID" value="T459_12068"/>
</dbReference>
<dbReference type="SUPFAM" id="SSF53137">
    <property type="entry name" value="Translational machinery components"/>
    <property type="match status" value="1"/>
</dbReference>
<name>A0A2G2ZNU6_CAPAN</name>
<keyword evidence="4" id="KW-1185">Reference proteome</keyword>
<gene>
    <name evidence="3" type="ORF">T459_12068</name>
</gene>
<dbReference type="InterPro" id="IPR036967">
    <property type="entry name" value="Ribosomal_uS11_sf"/>
</dbReference>
<dbReference type="Gene3D" id="3.30.420.80">
    <property type="entry name" value="Ribosomal protein S11"/>
    <property type="match status" value="1"/>
</dbReference>
<organism evidence="3 4">
    <name type="scientific">Capsicum annuum</name>
    <name type="common">Capsicum pepper</name>
    <dbReference type="NCBI Taxonomy" id="4072"/>
    <lineage>
        <taxon>Eukaryota</taxon>
        <taxon>Viridiplantae</taxon>
        <taxon>Streptophyta</taxon>
        <taxon>Embryophyta</taxon>
        <taxon>Tracheophyta</taxon>
        <taxon>Spermatophyta</taxon>
        <taxon>Magnoliopsida</taxon>
        <taxon>eudicotyledons</taxon>
        <taxon>Gunneridae</taxon>
        <taxon>Pentapetalae</taxon>
        <taxon>asterids</taxon>
        <taxon>lamiids</taxon>
        <taxon>Solanales</taxon>
        <taxon>Solanaceae</taxon>
        <taxon>Solanoideae</taxon>
        <taxon>Capsiceae</taxon>
        <taxon>Capsicum</taxon>
    </lineage>
</organism>
<evidence type="ECO:0000256" key="1">
    <source>
        <dbReference type="ARBA" id="ARBA00022980"/>
    </source>
</evidence>
<proteinExistence type="predicted"/>
<dbReference type="GO" id="GO:1990904">
    <property type="term" value="C:ribonucleoprotein complex"/>
    <property type="evidence" value="ECO:0007669"/>
    <property type="project" value="UniProtKB-KW"/>
</dbReference>
<evidence type="ECO:0000256" key="2">
    <source>
        <dbReference type="ARBA" id="ARBA00023274"/>
    </source>
</evidence>
<reference evidence="3 4" key="2">
    <citation type="journal article" date="2017" name="Genome Biol.">
        <title>New reference genome sequences of hot pepper reveal the massive evolution of plant disease-resistance genes by retroduplication.</title>
        <authorList>
            <person name="Kim S."/>
            <person name="Park J."/>
            <person name="Yeom S.I."/>
            <person name="Kim Y.M."/>
            <person name="Seo E."/>
            <person name="Kim K.T."/>
            <person name="Kim M.S."/>
            <person name="Lee J.M."/>
            <person name="Cheong K."/>
            <person name="Shin H.S."/>
            <person name="Kim S.B."/>
            <person name="Han K."/>
            <person name="Lee J."/>
            <person name="Park M."/>
            <person name="Lee H.A."/>
            <person name="Lee H.Y."/>
            <person name="Lee Y."/>
            <person name="Oh S."/>
            <person name="Lee J.H."/>
            <person name="Choi E."/>
            <person name="Choi E."/>
            <person name="Lee S.E."/>
            <person name="Jeon J."/>
            <person name="Kim H."/>
            <person name="Choi G."/>
            <person name="Song H."/>
            <person name="Lee J."/>
            <person name="Lee S.C."/>
            <person name="Kwon J.K."/>
            <person name="Lee H.Y."/>
            <person name="Koo N."/>
            <person name="Hong Y."/>
            <person name="Kim R.W."/>
            <person name="Kang W.H."/>
            <person name="Huh J.H."/>
            <person name="Kang B.C."/>
            <person name="Yang T.J."/>
            <person name="Lee Y.H."/>
            <person name="Bennetzen J.L."/>
            <person name="Choi D."/>
        </authorList>
    </citation>
    <scope>NUCLEOTIDE SEQUENCE [LARGE SCALE GENOMIC DNA]</scope>
    <source>
        <strain evidence="4">cv. CM334</strain>
    </source>
</reference>
<accession>A0A2G2ZNU6</accession>
<dbReference type="GO" id="GO:0003735">
    <property type="term" value="F:structural constituent of ribosome"/>
    <property type="evidence" value="ECO:0007669"/>
    <property type="project" value="InterPro"/>
</dbReference>
<dbReference type="STRING" id="4072.A0A2G2ZNU6"/>
<keyword evidence="2" id="KW-0687">Ribonucleoprotein</keyword>
<reference evidence="3 4" key="1">
    <citation type="journal article" date="2014" name="Nat. Genet.">
        <title>Genome sequence of the hot pepper provides insights into the evolution of pungency in Capsicum species.</title>
        <authorList>
            <person name="Kim S."/>
            <person name="Park M."/>
            <person name="Yeom S.I."/>
            <person name="Kim Y.M."/>
            <person name="Lee J.M."/>
            <person name="Lee H.A."/>
            <person name="Seo E."/>
            <person name="Choi J."/>
            <person name="Cheong K."/>
            <person name="Kim K.T."/>
            <person name="Jung K."/>
            <person name="Lee G.W."/>
            <person name="Oh S.K."/>
            <person name="Bae C."/>
            <person name="Kim S.B."/>
            <person name="Lee H.Y."/>
            <person name="Kim S.Y."/>
            <person name="Kim M.S."/>
            <person name="Kang B.C."/>
            <person name="Jo Y.D."/>
            <person name="Yang H.B."/>
            <person name="Jeong H.J."/>
            <person name="Kang W.H."/>
            <person name="Kwon J.K."/>
            <person name="Shin C."/>
            <person name="Lim J.Y."/>
            <person name="Park J.H."/>
            <person name="Huh J.H."/>
            <person name="Kim J.S."/>
            <person name="Kim B.D."/>
            <person name="Cohen O."/>
            <person name="Paran I."/>
            <person name="Suh M.C."/>
            <person name="Lee S.B."/>
            <person name="Kim Y.K."/>
            <person name="Shin Y."/>
            <person name="Noh S.J."/>
            <person name="Park J."/>
            <person name="Seo Y.S."/>
            <person name="Kwon S.Y."/>
            <person name="Kim H.A."/>
            <person name="Park J.M."/>
            <person name="Kim H.J."/>
            <person name="Choi S.B."/>
            <person name="Bosland P.W."/>
            <person name="Reeves G."/>
            <person name="Jo S.H."/>
            <person name="Lee B.W."/>
            <person name="Cho H.T."/>
            <person name="Choi H.S."/>
            <person name="Lee M.S."/>
            <person name="Yu Y."/>
            <person name="Do Choi Y."/>
            <person name="Park B.S."/>
            <person name="van Deynze A."/>
            <person name="Ashrafi H."/>
            <person name="Hill T."/>
            <person name="Kim W.T."/>
            <person name="Pai H.S."/>
            <person name="Ahn H.K."/>
            <person name="Yeam I."/>
            <person name="Giovannoni J.J."/>
            <person name="Rose J.K."/>
            <person name="Sorensen I."/>
            <person name="Lee S.J."/>
            <person name="Kim R.W."/>
            <person name="Choi I.Y."/>
            <person name="Choi B.S."/>
            <person name="Lim J.S."/>
            <person name="Lee Y.H."/>
            <person name="Choi D."/>
        </authorList>
    </citation>
    <scope>NUCLEOTIDE SEQUENCE [LARGE SCALE GENOMIC DNA]</scope>
    <source>
        <strain evidence="4">cv. CM334</strain>
    </source>
</reference>
<keyword evidence="1 3" id="KW-0689">Ribosomal protein</keyword>
<dbReference type="AlphaFoldDB" id="A0A2G2ZNU6"/>
<evidence type="ECO:0000313" key="4">
    <source>
        <dbReference type="Proteomes" id="UP000222542"/>
    </source>
</evidence>
<protein>
    <submittedName>
        <fullName evidence="3">40S ribosomal protein S14</fullName>
    </submittedName>
</protein>
<dbReference type="GO" id="GO:0006412">
    <property type="term" value="P:translation"/>
    <property type="evidence" value="ECO:0007669"/>
    <property type="project" value="InterPro"/>
</dbReference>